<evidence type="ECO:0000313" key="3">
    <source>
        <dbReference type="Proteomes" id="UP000293925"/>
    </source>
</evidence>
<keyword evidence="1" id="KW-0812">Transmembrane</keyword>
<keyword evidence="1" id="KW-1133">Transmembrane helix</keyword>
<protein>
    <recommendedName>
        <fullName evidence="4">Cbb3-type cytochrome oxidase component FixQ</fullName>
    </recommendedName>
</protein>
<comment type="caution">
    <text evidence="2">The sequence shown here is derived from an EMBL/GenBank/DDBJ whole genome shotgun (WGS) entry which is preliminary data.</text>
</comment>
<name>A0A4R0PQB3_9SPHI</name>
<evidence type="ECO:0000256" key="1">
    <source>
        <dbReference type="SAM" id="Phobius"/>
    </source>
</evidence>
<feature type="transmembrane region" description="Helical" evidence="1">
    <location>
        <begin position="13"/>
        <end position="34"/>
    </location>
</feature>
<dbReference type="RefSeq" id="WP_131532301.1">
    <property type="nucleotide sequence ID" value="NZ_SJSO01000016.1"/>
</dbReference>
<accession>A0A4R0PQB3</accession>
<gene>
    <name evidence="2" type="ORF">EZ456_17325</name>
</gene>
<organism evidence="2 3">
    <name type="scientific">Pedobacter psychrodurus</name>
    <dbReference type="NCBI Taxonomy" id="2530456"/>
    <lineage>
        <taxon>Bacteria</taxon>
        <taxon>Pseudomonadati</taxon>
        <taxon>Bacteroidota</taxon>
        <taxon>Sphingobacteriia</taxon>
        <taxon>Sphingobacteriales</taxon>
        <taxon>Sphingobacteriaceae</taxon>
        <taxon>Pedobacter</taxon>
    </lineage>
</organism>
<dbReference type="EMBL" id="SJSO01000016">
    <property type="protein sequence ID" value="TCD23366.1"/>
    <property type="molecule type" value="Genomic_DNA"/>
</dbReference>
<proteinExistence type="predicted"/>
<dbReference type="OrthoDB" id="1495084at2"/>
<keyword evidence="1" id="KW-0472">Membrane</keyword>
<sequence>MFNQIKDLAGGELYLITSLLIFMVFFVIVGVYLLKLDKKHIEVMSQLPIQDNQPNVHEED</sequence>
<evidence type="ECO:0000313" key="2">
    <source>
        <dbReference type="EMBL" id="TCD23366.1"/>
    </source>
</evidence>
<keyword evidence="3" id="KW-1185">Reference proteome</keyword>
<dbReference type="AlphaFoldDB" id="A0A4R0PQB3"/>
<dbReference type="Proteomes" id="UP000293925">
    <property type="component" value="Unassembled WGS sequence"/>
</dbReference>
<evidence type="ECO:0008006" key="4">
    <source>
        <dbReference type="Google" id="ProtNLM"/>
    </source>
</evidence>
<reference evidence="2 3" key="1">
    <citation type="submission" date="2019-02" db="EMBL/GenBank/DDBJ databases">
        <title>Pedobacter sp. RP-3-21 sp. nov., isolated from Arctic soil.</title>
        <authorList>
            <person name="Dahal R.H."/>
        </authorList>
    </citation>
    <scope>NUCLEOTIDE SEQUENCE [LARGE SCALE GENOMIC DNA]</scope>
    <source>
        <strain evidence="2 3">RP-3-21</strain>
    </source>
</reference>